<keyword evidence="8 12" id="KW-0406">Ion transport</keyword>
<dbReference type="RefSeq" id="YP_007375140.1">
    <property type="nucleotide sequence ID" value="YP_007375140.1"/>
</dbReference>
<dbReference type="Pfam" id="PF00895">
    <property type="entry name" value="ATP-synt_8"/>
    <property type="match status" value="1"/>
</dbReference>
<keyword evidence="7 13" id="KW-1133">Transmembrane helix</keyword>
<evidence type="ECO:0000313" key="16">
    <source>
        <dbReference type="RefSeq" id="YP_007375140.1"/>
    </source>
</evidence>
<dbReference type="CTD" id="4509"/>
<dbReference type="GO" id="GO:0015986">
    <property type="term" value="P:proton motive force-driven ATP synthesis"/>
    <property type="evidence" value="ECO:0007669"/>
    <property type="project" value="InterPro"/>
</dbReference>
<dbReference type="GO" id="GO:0015078">
    <property type="term" value="F:proton transmembrane transporter activity"/>
    <property type="evidence" value="ECO:0007669"/>
    <property type="project" value="InterPro"/>
</dbReference>
<evidence type="ECO:0000256" key="13">
    <source>
        <dbReference type="SAM" id="Phobius"/>
    </source>
</evidence>
<name>C8UZS4_GEOSA</name>
<evidence type="ECO:0000256" key="1">
    <source>
        <dbReference type="ARBA" id="ARBA00004304"/>
    </source>
</evidence>
<dbReference type="EMBL" id="AY954505">
    <property type="protein sequence ID" value="AAX58652.1"/>
    <property type="molecule type" value="Genomic_DNA"/>
</dbReference>
<comment type="similarity">
    <text evidence="2 12">Belongs to the ATPase protein 8 family.</text>
</comment>
<evidence type="ECO:0000313" key="15">
    <source>
        <dbReference type="Proteomes" id="UP000515159"/>
    </source>
</evidence>
<dbReference type="InterPro" id="IPR001421">
    <property type="entry name" value="ATP8_metazoa"/>
</dbReference>
<evidence type="ECO:0000256" key="5">
    <source>
        <dbReference type="ARBA" id="ARBA00022692"/>
    </source>
</evidence>
<dbReference type="GeneID" id="14469873"/>
<evidence type="ECO:0000256" key="2">
    <source>
        <dbReference type="ARBA" id="ARBA00008892"/>
    </source>
</evidence>
<evidence type="ECO:0000256" key="8">
    <source>
        <dbReference type="ARBA" id="ARBA00023065"/>
    </source>
</evidence>
<keyword evidence="10 13" id="KW-0472">Membrane</keyword>
<evidence type="ECO:0000256" key="10">
    <source>
        <dbReference type="ARBA" id="ARBA00023136"/>
    </source>
</evidence>
<reference evidence="14 16" key="1">
    <citation type="journal article" date="2009" name="Syst. Biol.">
        <title>Experimental design in caecilian systematics: phylogenetic information of mitochondrial genomes and nuclear rag1.</title>
        <authorList>
            <person name="San Mauro D."/>
            <person name="Gower D.J."/>
            <person name="Massingham T."/>
            <person name="Wilkinson M."/>
            <person name="Zardoya R."/>
            <person name="Cotton J.A."/>
        </authorList>
    </citation>
    <scope>NUCLEOTIDE SEQUENCE</scope>
</reference>
<evidence type="ECO:0000256" key="3">
    <source>
        <dbReference type="ARBA" id="ARBA00022448"/>
    </source>
</evidence>
<evidence type="ECO:0000256" key="7">
    <source>
        <dbReference type="ARBA" id="ARBA00022989"/>
    </source>
</evidence>
<keyword evidence="11" id="KW-0066">ATP synthesis</keyword>
<keyword evidence="3 12" id="KW-0813">Transport</keyword>
<dbReference type="GO" id="GO:0031966">
    <property type="term" value="C:mitochondrial membrane"/>
    <property type="evidence" value="ECO:0007669"/>
    <property type="project" value="UniProtKB-SubCell"/>
</dbReference>
<feature type="transmembrane region" description="Helical" evidence="13">
    <location>
        <begin position="6"/>
        <end position="25"/>
    </location>
</feature>
<keyword evidence="4 12" id="KW-0138">CF(0)</keyword>
<evidence type="ECO:0000256" key="4">
    <source>
        <dbReference type="ARBA" id="ARBA00022547"/>
    </source>
</evidence>
<keyword evidence="15" id="KW-1185">Reference proteome</keyword>
<evidence type="ECO:0000256" key="6">
    <source>
        <dbReference type="ARBA" id="ARBA00022781"/>
    </source>
</evidence>
<evidence type="ECO:0000256" key="9">
    <source>
        <dbReference type="ARBA" id="ARBA00023128"/>
    </source>
</evidence>
<geneLocation type="mitochondrion" evidence="14 16"/>
<reference evidence="16" key="2">
    <citation type="submission" date="2013-01" db="EMBL/GenBank/DDBJ databases">
        <authorList>
            <consortium name="NCBI Genome Project"/>
        </authorList>
    </citation>
    <scope>NUCLEOTIDE SEQUENCE</scope>
</reference>
<evidence type="ECO:0000256" key="12">
    <source>
        <dbReference type="RuleBase" id="RU003661"/>
    </source>
</evidence>
<keyword evidence="5 12" id="KW-0812">Transmembrane</keyword>
<keyword evidence="6 12" id="KW-0375">Hydrogen ion transport</keyword>
<reference evidence="16" key="3">
    <citation type="submission" date="2022-04" db="UniProtKB">
        <authorList>
            <consortium name="RefSeq"/>
        </authorList>
    </citation>
    <scope>IDENTIFICATION</scope>
</reference>
<protein>
    <recommendedName>
        <fullName evidence="12">ATP synthase complex subunit 8</fullName>
    </recommendedName>
</protein>
<evidence type="ECO:0000313" key="14">
    <source>
        <dbReference type="EMBL" id="AAX58652.1"/>
    </source>
</evidence>
<dbReference type="GO" id="GO:0045259">
    <property type="term" value="C:proton-transporting ATP synthase complex"/>
    <property type="evidence" value="ECO:0007669"/>
    <property type="project" value="UniProtKB-KW"/>
</dbReference>
<gene>
    <name evidence="14 16" type="primary">ATP8</name>
</gene>
<keyword evidence="9 12" id="KW-0496">Mitochondrion</keyword>
<dbReference type="RefSeq" id="YP_007375140.1">
    <property type="nucleotide sequence ID" value="NC_020155.1"/>
</dbReference>
<dbReference type="KEGG" id="gsh:14469873"/>
<proteinExistence type="inferred from homology"/>
<sequence length="52" mass="6239">MPQLNPSPWFAMLMMTWMILLLLLMKTNVHNTSNPMMSYSSTIKLNPWLWPW</sequence>
<evidence type="ECO:0000256" key="11">
    <source>
        <dbReference type="ARBA" id="ARBA00023310"/>
    </source>
</evidence>
<organism evidence="14">
    <name type="scientific">Geotrypetes seraphini</name>
    <name type="common">Gaboon caecilian</name>
    <name type="synonym">Caecilia seraphini</name>
    <dbReference type="NCBI Taxonomy" id="260995"/>
    <lineage>
        <taxon>Eukaryota</taxon>
        <taxon>Metazoa</taxon>
        <taxon>Chordata</taxon>
        <taxon>Craniata</taxon>
        <taxon>Vertebrata</taxon>
        <taxon>Euteleostomi</taxon>
        <taxon>Amphibia</taxon>
        <taxon>Gymnophiona</taxon>
        <taxon>Geotrypetes</taxon>
    </lineage>
</organism>
<dbReference type="AlphaFoldDB" id="C8UZS4"/>
<dbReference type="Proteomes" id="UP000515159">
    <property type="component" value="Mitochondrion MT"/>
</dbReference>
<comment type="subcellular location">
    <subcellularLocation>
        <location evidence="1 12">Mitochondrion membrane</location>
        <topology evidence="1 12">Single-pass membrane protein</topology>
    </subcellularLocation>
</comment>
<accession>C8UZS4</accession>